<feature type="compositionally biased region" description="Low complexity" evidence="1">
    <location>
        <begin position="62"/>
        <end position="71"/>
    </location>
</feature>
<comment type="caution">
    <text evidence="2">The sequence shown here is derived from an EMBL/GenBank/DDBJ whole genome shotgun (WGS) entry which is preliminary data.</text>
</comment>
<feature type="region of interest" description="Disordered" evidence="1">
    <location>
        <begin position="51"/>
        <end position="71"/>
    </location>
</feature>
<proteinExistence type="predicted"/>
<evidence type="ECO:0000256" key="1">
    <source>
        <dbReference type="SAM" id="MobiDB-lite"/>
    </source>
</evidence>
<feature type="non-terminal residue" evidence="2">
    <location>
        <position position="71"/>
    </location>
</feature>
<evidence type="ECO:0000313" key="2">
    <source>
        <dbReference type="EMBL" id="MCI69095.1"/>
    </source>
</evidence>
<evidence type="ECO:0000313" key="3">
    <source>
        <dbReference type="Proteomes" id="UP000265520"/>
    </source>
</evidence>
<accession>A0A392UBI9</accession>
<organism evidence="2 3">
    <name type="scientific">Trifolium medium</name>
    <dbReference type="NCBI Taxonomy" id="97028"/>
    <lineage>
        <taxon>Eukaryota</taxon>
        <taxon>Viridiplantae</taxon>
        <taxon>Streptophyta</taxon>
        <taxon>Embryophyta</taxon>
        <taxon>Tracheophyta</taxon>
        <taxon>Spermatophyta</taxon>
        <taxon>Magnoliopsida</taxon>
        <taxon>eudicotyledons</taxon>
        <taxon>Gunneridae</taxon>
        <taxon>Pentapetalae</taxon>
        <taxon>rosids</taxon>
        <taxon>fabids</taxon>
        <taxon>Fabales</taxon>
        <taxon>Fabaceae</taxon>
        <taxon>Papilionoideae</taxon>
        <taxon>50 kb inversion clade</taxon>
        <taxon>NPAAA clade</taxon>
        <taxon>Hologalegina</taxon>
        <taxon>IRL clade</taxon>
        <taxon>Trifolieae</taxon>
        <taxon>Trifolium</taxon>
    </lineage>
</organism>
<keyword evidence="3" id="KW-1185">Reference proteome</keyword>
<dbReference type="EMBL" id="LXQA010749203">
    <property type="protein sequence ID" value="MCI69095.1"/>
    <property type="molecule type" value="Genomic_DNA"/>
</dbReference>
<dbReference type="Proteomes" id="UP000265520">
    <property type="component" value="Unassembled WGS sequence"/>
</dbReference>
<name>A0A392UBI9_9FABA</name>
<reference evidence="2 3" key="1">
    <citation type="journal article" date="2018" name="Front. Plant Sci.">
        <title>Red Clover (Trifolium pratense) and Zigzag Clover (T. medium) - A Picture of Genomic Similarities and Differences.</title>
        <authorList>
            <person name="Dluhosova J."/>
            <person name="Istvanek J."/>
            <person name="Nedelnik J."/>
            <person name="Repkova J."/>
        </authorList>
    </citation>
    <scope>NUCLEOTIDE SEQUENCE [LARGE SCALE GENOMIC DNA]</scope>
    <source>
        <strain evidence="3">cv. 10/8</strain>
        <tissue evidence="2">Leaf</tissue>
    </source>
</reference>
<sequence>MSRPSGRNDPRTHYSLHQASSIDGFFKLNSPKSETAVPTADKSNLVKANQNQLRAKLRDGQSTESSTTSTG</sequence>
<protein>
    <submittedName>
        <fullName evidence="2">Uncharacterized protein</fullName>
    </submittedName>
</protein>
<dbReference type="AlphaFoldDB" id="A0A392UBI9"/>